<evidence type="ECO:0000256" key="1">
    <source>
        <dbReference type="SAM" id="Phobius"/>
    </source>
</evidence>
<organism evidence="2 3">
    <name type="scientific">Streptomyces millisiae</name>
    <dbReference type="NCBI Taxonomy" id="3075542"/>
    <lineage>
        <taxon>Bacteria</taxon>
        <taxon>Bacillati</taxon>
        <taxon>Actinomycetota</taxon>
        <taxon>Actinomycetes</taxon>
        <taxon>Kitasatosporales</taxon>
        <taxon>Streptomycetaceae</taxon>
        <taxon>Streptomyces</taxon>
    </lineage>
</organism>
<proteinExistence type="predicted"/>
<name>A0ABU2LY48_9ACTN</name>
<evidence type="ECO:0000313" key="3">
    <source>
        <dbReference type="Proteomes" id="UP001183420"/>
    </source>
</evidence>
<feature type="transmembrane region" description="Helical" evidence="1">
    <location>
        <begin position="65"/>
        <end position="86"/>
    </location>
</feature>
<comment type="caution">
    <text evidence="2">The sequence shown here is derived from an EMBL/GenBank/DDBJ whole genome shotgun (WGS) entry which is preliminary data.</text>
</comment>
<dbReference type="EMBL" id="JAVREM010000065">
    <property type="protein sequence ID" value="MDT0322524.1"/>
    <property type="molecule type" value="Genomic_DNA"/>
</dbReference>
<reference evidence="3" key="1">
    <citation type="submission" date="2023-07" db="EMBL/GenBank/DDBJ databases">
        <title>30 novel species of actinomycetes from the DSMZ collection.</title>
        <authorList>
            <person name="Nouioui I."/>
        </authorList>
    </citation>
    <scope>NUCLEOTIDE SEQUENCE [LARGE SCALE GENOMIC DNA]</scope>
    <source>
        <strain evidence="3">DSM 44918</strain>
    </source>
</reference>
<accession>A0ABU2LY48</accession>
<keyword evidence="1" id="KW-0472">Membrane</keyword>
<dbReference type="RefSeq" id="WP_311603170.1">
    <property type="nucleotide sequence ID" value="NZ_JAVREM010000065.1"/>
</dbReference>
<sequence length="87" mass="9102">MDQALDNRLDSRTSRRTLVLFTTTLVLAVLASPLFAIYELFIGALGLVATGLVARLRDGTGTMTATVVFAGVLAGSLPYLAAAPFVS</sequence>
<keyword evidence="3" id="KW-1185">Reference proteome</keyword>
<dbReference type="Proteomes" id="UP001183420">
    <property type="component" value="Unassembled WGS sequence"/>
</dbReference>
<protein>
    <submittedName>
        <fullName evidence="2">Uncharacterized protein</fullName>
    </submittedName>
</protein>
<keyword evidence="1" id="KW-0812">Transmembrane</keyword>
<feature type="transmembrane region" description="Helical" evidence="1">
    <location>
        <begin position="20"/>
        <end position="53"/>
    </location>
</feature>
<keyword evidence="1" id="KW-1133">Transmembrane helix</keyword>
<gene>
    <name evidence="2" type="ORF">RNC47_29825</name>
</gene>
<evidence type="ECO:0000313" key="2">
    <source>
        <dbReference type="EMBL" id="MDT0322524.1"/>
    </source>
</evidence>